<dbReference type="OrthoDB" id="3221808at2759"/>
<reference evidence="3 4" key="1">
    <citation type="submission" date="2014-06" db="EMBL/GenBank/DDBJ databases">
        <title>Evolutionary Origins and Diversification of the Mycorrhizal Mutualists.</title>
        <authorList>
            <consortium name="DOE Joint Genome Institute"/>
            <consortium name="Mycorrhizal Genomics Consortium"/>
            <person name="Kohler A."/>
            <person name="Kuo A."/>
            <person name="Nagy L.G."/>
            <person name="Floudas D."/>
            <person name="Copeland A."/>
            <person name="Barry K.W."/>
            <person name="Cichocki N."/>
            <person name="Veneault-Fourrey C."/>
            <person name="LaButti K."/>
            <person name="Lindquist E.A."/>
            <person name="Lipzen A."/>
            <person name="Lundell T."/>
            <person name="Morin E."/>
            <person name="Murat C."/>
            <person name="Riley R."/>
            <person name="Ohm R."/>
            <person name="Sun H."/>
            <person name="Tunlid A."/>
            <person name="Henrissat B."/>
            <person name="Grigoriev I.V."/>
            <person name="Hibbett D.S."/>
            <person name="Martin F."/>
        </authorList>
    </citation>
    <scope>NUCLEOTIDE SEQUENCE [LARGE SCALE GENOMIC DNA]</scope>
    <source>
        <strain evidence="3 4">SS14</strain>
    </source>
</reference>
<keyword evidence="4" id="KW-1185">Reference proteome</keyword>
<organism evidence="3 4">
    <name type="scientific">Sphaerobolus stellatus (strain SS14)</name>
    <dbReference type="NCBI Taxonomy" id="990650"/>
    <lineage>
        <taxon>Eukaryota</taxon>
        <taxon>Fungi</taxon>
        <taxon>Dikarya</taxon>
        <taxon>Basidiomycota</taxon>
        <taxon>Agaricomycotina</taxon>
        <taxon>Agaricomycetes</taxon>
        <taxon>Phallomycetidae</taxon>
        <taxon>Geastrales</taxon>
        <taxon>Sphaerobolaceae</taxon>
        <taxon>Sphaerobolus</taxon>
    </lineage>
</organism>
<feature type="non-terminal residue" evidence="3">
    <location>
        <position position="123"/>
    </location>
</feature>
<name>A0A0C9VF22_SPHS4</name>
<keyword evidence="1" id="KW-1133">Transmembrane helix</keyword>
<feature type="transmembrane region" description="Helical" evidence="1">
    <location>
        <begin position="97"/>
        <end position="119"/>
    </location>
</feature>
<evidence type="ECO:0000313" key="4">
    <source>
        <dbReference type="Proteomes" id="UP000054279"/>
    </source>
</evidence>
<evidence type="ECO:0000313" key="3">
    <source>
        <dbReference type="EMBL" id="KIJ36016.1"/>
    </source>
</evidence>
<protein>
    <recommendedName>
        <fullName evidence="2">DUF6535 domain-containing protein</fullName>
    </recommendedName>
</protein>
<dbReference type="Pfam" id="PF20153">
    <property type="entry name" value="DUF6535"/>
    <property type="match status" value="1"/>
</dbReference>
<dbReference type="EMBL" id="KN837182">
    <property type="protein sequence ID" value="KIJ36016.1"/>
    <property type="molecule type" value="Genomic_DNA"/>
</dbReference>
<dbReference type="Proteomes" id="UP000054279">
    <property type="component" value="Unassembled WGS sequence"/>
</dbReference>
<keyword evidence="1" id="KW-0472">Membrane</keyword>
<gene>
    <name evidence="3" type="ORF">M422DRAFT_140403</name>
</gene>
<evidence type="ECO:0000256" key="1">
    <source>
        <dbReference type="SAM" id="Phobius"/>
    </source>
</evidence>
<dbReference type="HOGENOM" id="CLU_018688_3_0_1"/>
<evidence type="ECO:0000259" key="2">
    <source>
        <dbReference type="Pfam" id="PF20153"/>
    </source>
</evidence>
<feature type="transmembrane region" description="Helical" evidence="1">
    <location>
        <begin position="32"/>
        <end position="52"/>
    </location>
</feature>
<accession>A0A0C9VF22</accession>
<dbReference type="InterPro" id="IPR045338">
    <property type="entry name" value="DUF6535"/>
</dbReference>
<dbReference type="AlphaFoldDB" id="A0A0C9VF22"/>
<feature type="non-terminal residue" evidence="3">
    <location>
        <position position="1"/>
    </location>
</feature>
<feature type="domain" description="DUF6535" evidence="2">
    <location>
        <begin position="8"/>
        <end position="123"/>
    </location>
</feature>
<sequence length="123" mass="13377">KDRTAQFWRAYAQVAKEYDEEFLEKHNTRLDIHLIFAGLFSAVSSAFIVDMLGDLKPDPTDLTNALLMALLQANGTHPIFASNSTISGRSGPSTIQLVAQVFGYASLATSLLSAFGAVLGKQW</sequence>
<proteinExistence type="predicted"/>
<keyword evidence="1" id="KW-0812">Transmembrane</keyword>